<evidence type="ECO:0000313" key="8">
    <source>
        <dbReference type="EMBL" id="GMK45194.1"/>
    </source>
</evidence>
<evidence type="ECO:0000256" key="6">
    <source>
        <dbReference type="SAM" id="Phobius"/>
    </source>
</evidence>
<evidence type="ECO:0008006" key="10">
    <source>
        <dbReference type="Google" id="ProtNLM"/>
    </source>
</evidence>
<gene>
    <name evidence="8" type="ORF">PghCCS26_23220</name>
</gene>
<name>A0ABQ6NMG5_9BACL</name>
<evidence type="ECO:0000256" key="2">
    <source>
        <dbReference type="ARBA" id="ARBA00008333"/>
    </source>
</evidence>
<dbReference type="Proteomes" id="UP001285921">
    <property type="component" value="Unassembled WGS sequence"/>
</dbReference>
<feature type="transmembrane region" description="Helical" evidence="6">
    <location>
        <begin position="338"/>
        <end position="357"/>
    </location>
</feature>
<dbReference type="RefSeq" id="WP_317979985.1">
    <property type="nucleotide sequence ID" value="NZ_BTCL01000006.1"/>
</dbReference>
<feature type="transmembrane region" description="Helical" evidence="6">
    <location>
        <begin position="460"/>
        <end position="476"/>
    </location>
</feature>
<keyword evidence="9" id="KW-1185">Reference proteome</keyword>
<dbReference type="Pfam" id="PF03239">
    <property type="entry name" value="FTR1"/>
    <property type="match status" value="1"/>
</dbReference>
<feature type="transmembrane region" description="Helical" evidence="6">
    <location>
        <begin position="363"/>
        <end position="396"/>
    </location>
</feature>
<keyword evidence="3 6" id="KW-0812">Transmembrane</keyword>
<comment type="caution">
    <text evidence="8">The sequence shown here is derived from an EMBL/GenBank/DDBJ whole genome shotgun (WGS) entry which is preliminary data.</text>
</comment>
<feature type="chain" id="PRO_5045637327" description="Iron permease" evidence="7">
    <location>
        <begin position="23"/>
        <end position="493"/>
    </location>
</feature>
<comment type="subcellular location">
    <subcellularLocation>
        <location evidence="1">Membrane</location>
        <topology evidence="1">Multi-pass membrane protein</topology>
    </subcellularLocation>
</comment>
<evidence type="ECO:0000256" key="7">
    <source>
        <dbReference type="SAM" id="SignalP"/>
    </source>
</evidence>
<accession>A0ABQ6NMG5</accession>
<evidence type="ECO:0000313" key="9">
    <source>
        <dbReference type="Proteomes" id="UP001285921"/>
    </source>
</evidence>
<evidence type="ECO:0000256" key="1">
    <source>
        <dbReference type="ARBA" id="ARBA00004141"/>
    </source>
</evidence>
<protein>
    <recommendedName>
        <fullName evidence="10">Iron permease</fullName>
    </recommendedName>
</protein>
<evidence type="ECO:0000256" key="4">
    <source>
        <dbReference type="ARBA" id="ARBA00022989"/>
    </source>
</evidence>
<evidence type="ECO:0000256" key="3">
    <source>
        <dbReference type="ARBA" id="ARBA00022692"/>
    </source>
</evidence>
<feature type="signal peptide" evidence="7">
    <location>
        <begin position="1"/>
        <end position="22"/>
    </location>
</feature>
<feature type="transmembrane region" description="Helical" evidence="6">
    <location>
        <begin position="408"/>
        <end position="428"/>
    </location>
</feature>
<proteinExistence type="inferred from homology"/>
<feature type="transmembrane region" description="Helical" evidence="6">
    <location>
        <begin position="297"/>
        <end position="318"/>
    </location>
</feature>
<reference evidence="8 9" key="1">
    <citation type="submission" date="2023-05" db="EMBL/GenBank/DDBJ databases">
        <title>Draft genome of Paenibacillus sp. CCS26.</title>
        <authorList>
            <person name="Akita H."/>
            <person name="Shinto Y."/>
            <person name="Kimura Z."/>
        </authorList>
    </citation>
    <scope>NUCLEOTIDE SEQUENCE [LARGE SCALE GENOMIC DNA]</scope>
    <source>
        <strain evidence="8 9">CCS26</strain>
    </source>
</reference>
<keyword evidence="5 6" id="KW-0472">Membrane</keyword>
<dbReference type="InterPro" id="IPR004923">
    <property type="entry name" value="FTR1/Fip1/EfeU"/>
</dbReference>
<evidence type="ECO:0000256" key="5">
    <source>
        <dbReference type="ARBA" id="ARBA00023136"/>
    </source>
</evidence>
<dbReference type="PANTHER" id="PTHR31632">
    <property type="entry name" value="IRON TRANSPORTER FTH1"/>
    <property type="match status" value="1"/>
</dbReference>
<dbReference type="EMBL" id="BTCL01000006">
    <property type="protein sequence ID" value="GMK45194.1"/>
    <property type="molecule type" value="Genomic_DNA"/>
</dbReference>
<dbReference type="PANTHER" id="PTHR31632:SF2">
    <property type="entry name" value="PLASMA MEMBRANE IRON PERMEASE"/>
    <property type="match status" value="1"/>
</dbReference>
<comment type="similarity">
    <text evidence="2">Belongs to the oxidase-dependent Fe transporter (OFeT) (TC 9.A.10.1) family.</text>
</comment>
<organism evidence="8 9">
    <name type="scientific">Paenibacillus glycanilyticus</name>
    <dbReference type="NCBI Taxonomy" id="126569"/>
    <lineage>
        <taxon>Bacteria</taxon>
        <taxon>Bacillati</taxon>
        <taxon>Bacillota</taxon>
        <taxon>Bacilli</taxon>
        <taxon>Bacillales</taxon>
        <taxon>Paenibacillaceae</taxon>
        <taxon>Paenibacillus</taxon>
    </lineage>
</organism>
<sequence>MKFKFTVLIFICMLLLPSGVFADQASDALTDANNHVINAAESAKKNDFVLAKQQYDQFNKSWYVFEQDIKSKSKGAYRSIEETMGEVQYAFAKNPISKDQVVQSLNKLISINQKVITGDFSSFTEPASSGNATIKDILQLLDQANSALAQNDVETAKAKIEAFRNSWLDVEGIVLTQSSKIYGDAERDMVSSYALLTSNPPQITKSAQTLKDMRDYLAPLANKTGYGMIDVITILLREGLEALLVIVALLGFLKKSGHGEKKNWIWYGLGAGALVSVILGVVVQQLFAKGTFGNNNFLIAGCTGLFAAVMLIYMSYWLHSKSSLSNWRAYINGKSTKALASGSLWSLAILSFLAVFREGTETVLFFIGMASSISLVSLLSGIAIGLLILIVVAFLIIKVGVKIPMRPFFLVSSILVFYLCFKFLGMGIHGLQLAGVLKATHSDSLPVADVFGLYPTWENIIPQGFLLLAAILVVVYKRVKELKIQQQTNINHI</sequence>
<keyword evidence="7" id="KW-0732">Signal</keyword>
<feature type="transmembrane region" description="Helical" evidence="6">
    <location>
        <begin position="234"/>
        <end position="253"/>
    </location>
</feature>
<feature type="transmembrane region" description="Helical" evidence="6">
    <location>
        <begin position="265"/>
        <end position="285"/>
    </location>
</feature>
<keyword evidence="4 6" id="KW-1133">Transmembrane helix</keyword>